<dbReference type="AlphaFoldDB" id="A0A4P5PNC8"/>
<organism evidence="1 2">
    <name type="scientific">Enterococcus florum</name>
    <dbReference type="NCBI Taxonomy" id="2480627"/>
    <lineage>
        <taxon>Bacteria</taxon>
        <taxon>Bacillati</taxon>
        <taxon>Bacillota</taxon>
        <taxon>Bacilli</taxon>
        <taxon>Lactobacillales</taxon>
        <taxon>Enterococcaceae</taxon>
        <taxon>Enterococcus</taxon>
    </lineage>
</organism>
<reference evidence="2" key="1">
    <citation type="submission" date="2019-02" db="EMBL/GenBank/DDBJ databases">
        <title>Draft genome sequence of Enterococcus sp. Gos25-1.</title>
        <authorList>
            <person name="Tanaka N."/>
            <person name="Shiwa Y."/>
            <person name="Fujita N."/>
        </authorList>
    </citation>
    <scope>NUCLEOTIDE SEQUENCE [LARGE SCALE GENOMIC DNA]</scope>
    <source>
        <strain evidence="2">Gos25-1</strain>
    </source>
</reference>
<sequence length="99" mass="11631">MSGDINDLTQIQWDVINNCRDFYEQCKILIKHGRTKIYRDEILSYREPNGCQIVFRFNKGEALVVIHNFDKKEVEIPFSMGNILYACGIEEQMISIKQN</sequence>
<evidence type="ECO:0000313" key="2">
    <source>
        <dbReference type="Proteomes" id="UP000290567"/>
    </source>
</evidence>
<dbReference type="Proteomes" id="UP000290567">
    <property type="component" value="Unassembled WGS sequence"/>
</dbReference>
<dbReference type="EMBL" id="BJCC01000022">
    <property type="protein sequence ID" value="GCF94683.1"/>
    <property type="molecule type" value="Genomic_DNA"/>
</dbReference>
<dbReference type="RefSeq" id="WP_146623099.1">
    <property type="nucleotide sequence ID" value="NZ_BJCC01000022.1"/>
</dbReference>
<protein>
    <recommendedName>
        <fullName evidence="3">Glycosyl hydrolase family 13 catalytic domain-containing protein</fullName>
    </recommendedName>
</protein>
<keyword evidence="2" id="KW-1185">Reference proteome</keyword>
<name>A0A4P5PNC8_9ENTE</name>
<evidence type="ECO:0008006" key="3">
    <source>
        <dbReference type="Google" id="ProtNLM"/>
    </source>
</evidence>
<gene>
    <name evidence="1" type="ORF">NRIC_25740</name>
</gene>
<accession>A0A4P5PNC8</accession>
<comment type="caution">
    <text evidence="1">The sequence shown here is derived from an EMBL/GenBank/DDBJ whole genome shotgun (WGS) entry which is preliminary data.</text>
</comment>
<evidence type="ECO:0000313" key="1">
    <source>
        <dbReference type="EMBL" id="GCF94683.1"/>
    </source>
</evidence>
<proteinExistence type="predicted"/>